<keyword evidence="3" id="KW-1185">Reference proteome</keyword>
<feature type="non-terminal residue" evidence="2">
    <location>
        <position position="1"/>
    </location>
</feature>
<evidence type="ECO:0000256" key="1">
    <source>
        <dbReference type="SAM" id="MobiDB-lite"/>
    </source>
</evidence>
<reference evidence="2 3" key="1">
    <citation type="submission" date="2024-02" db="EMBL/GenBank/DDBJ databases">
        <authorList>
            <person name="Chen Y."/>
            <person name="Shah S."/>
            <person name="Dougan E. K."/>
            <person name="Thang M."/>
            <person name="Chan C."/>
        </authorList>
    </citation>
    <scope>NUCLEOTIDE SEQUENCE [LARGE SCALE GENOMIC DNA]</scope>
</reference>
<dbReference type="EMBL" id="CAXAMN010000753">
    <property type="protein sequence ID" value="CAK8990488.1"/>
    <property type="molecule type" value="Genomic_DNA"/>
</dbReference>
<feature type="region of interest" description="Disordered" evidence="1">
    <location>
        <begin position="751"/>
        <end position="773"/>
    </location>
</feature>
<comment type="caution">
    <text evidence="2">The sequence shown here is derived from an EMBL/GenBank/DDBJ whole genome shotgun (WGS) entry which is preliminary data.</text>
</comment>
<dbReference type="PANTHER" id="PTHR33050">
    <property type="entry name" value="REVERSE TRANSCRIPTASE DOMAIN-CONTAINING PROTEIN"/>
    <property type="match status" value="1"/>
</dbReference>
<evidence type="ECO:0008006" key="4">
    <source>
        <dbReference type="Google" id="ProtNLM"/>
    </source>
</evidence>
<evidence type="ECO:0000313" key="2">
    <source>
        <dbReference type="EMBL" id="CAK8990488.1"/>
    </source>
</evidence>
<organism evidence="2 3">
    <name type="scientific">Durusdinium trenchii</name>
    <dbReference type="NCBI Taxonomy" id="1381693"/>
    <lineage>
        <taxon>Eukaryota</taxon>
        <taxon>Sar</taxon>
        <taxon>Alveolata</taxon>
        <taxon>Dinophyceae</taxon>
        <taxon>Suessiales</taxon>
        <taxon>Symbiodiniaceae</taxon>
        <taxon>Durusdinium</taxon>
    </lineage>
</organism>
<sequence length="840" mass="94220">YLESRVSAVGDLDGHGCLPSQEAALLELLRGQDGYAEPATPASLAPFNLELVSLPEDLTGEDEVVCCPYWDPALKHNAKNYRRFIQKLNSIQYLEFTLNPCQHAGVFFVWKSDKKRIRMIIDARPANASFYDPPGISLPTAETFAKVEVIGKEAGGVDGFGIYAGLSDVKDCFHRIKQPRWLAKHFCLLPIEARHVGLTGQTLEGRTLSSSDLVYPMPGSLCMGFSWSLFFAQRISEALMDQVPGLSHSTRIHDRGGPAVFDALQSHEIKHFVYVDNLGVMSSDRQAVSQELGELTDKFTDKKLLLHPGEIQHEHIKALGVQMDGKLLKSTLTPDRFHRVRQGVRGLLRRGRCTGKVLEIVIGHCTYCGLMNRCLLSTFHASYKFIRNSYYEAAPLWNSVKAELRAFSGLMALLVADWSRPWNSVVTVSDASEEGFGVCAAAWEPQVAAEASGKWADGLLEDEEYLRLSGWDLKQDFPEVPVHQLKSQEWATVRQGAWRRSEHIVHLEARALVKSFEFLVHDTEISHCRQLFLVDSMSASLSFDRCRSKNFRMLRQIRKFCSLALARNVAFSVRWVPSELNPADGPSRDQSQVRCPVLEQGSELGDMKRKRQKTLQTPNLRAQLLTSPNFVPPTLESLSKLEIASGRPARFVREESDSSSSSSMEKKDTRAKVLQKRSRHRLKKYVDEVMQAQSSGLSLLERKAIGERTALYYVQEYRQFLVFFQKAEAADGCSNRDGCCPHRVLQCAFPPRASSPPRKQGDRLSNAPSSRVQPARHLQIASCLESTKGLAQVGARQFKTGHAPECVGSFCLRDETPWFFCRWRSSPCFACRLTAAQASC</sequence>
<protein>
    <recommendedName>
        <fullName evidence="4">DNA-directed DNA polymerase</fullName>
    </recommendedName>
</protein>
<dbReference type="PANTHER" id="PTHR33050:SF7">
    <property type="entry name" value="RIBONUCLEASE H"/>
    <property type="match status" value="1"/>
</dbReference>
<feature type="region of interest" description="Disordered" evidence="1">
    <location>
        <begin position="581"/>
        <end position="619"/>
    </location>
</feature>
<name>A0ABP0HL28_9DINO</name>
<proteinExistence type="predicted"/>
<feature type="region of interest" description="Disordered" evidence="1">
    <location>
        <begin position="652"/>
        <end position="677"/>
    </location>
</feature>
<dbReference type="Proteomes" id="UP001642484">
    <property type="component" value="Unassembled WGS sequence"/>
</dbReference>
<gene>
    <name evidence="2" type="ORF">CCMP2556_LOCUS2074</name>
</gene>
<accession>A0ABP0HL28</accession>
<dbReference type="InterPro" id="IPR052055">
    <property type="entry name" value="Hepadnavirus_pol/RT"/>
</dbReference>
<evidence type="ECO:0000313" key="3">
    <source>
        <dbReference type="Proteomes" id="UP001642484"/>
    </source>
</evidence>